<gene>
    <name evidence="2" type="ORF">FHP88_14040</name>
</gene>
<comment type="caution">
    <text evidence="2">The sequence shown here is derived from an EMBL/GenBank/DDBJ whole genome shotgun (WGS) entry which is preliminary data.</text>
</comment>
<dbReference type="InterPro" id="IPR036298">
    <property type="entry name" value="Chalcone_isomerase_sf"/>
</dbReference>
<dbReference type="InterPro" id="IPR016087">
    <property type="entry name" value="Chalcone_isomerase"/>
</dbReference>
<protein>
    <recommendedName>
        <fullName evidence="1">Chalcone isomerase domain-containing protein</fullName>
    </recommendedName>
</protein>
<dbReference type="AlphaFoldDB" id="A0A557S2C5"/>
<dbReference type="OrthoDB" id="7277038at2"/>
<reference evidence="2 3" key="1">
    <citation type="submission" date="2019-07" db="EMBL/GenBank/DDBJ databases">
        <title>The pathways for chlorine oxyanion respiration interact through the shared metabolite chlorate.</title>
        <authorList>
            <person name="Barnum T.P."/>
            <person name="Cheng Y."/>
            <person name="Hill K.A."/>
            <person name="Lucas L.N."/>
            <person name="Carlson H.K."/>
            <person name="Coates J.D."/>
        </authorList>
    </citation>
    <scope>NUCLEOTIDE SEQUENCE [LARGE SCALE GENOMIC DNA]</scope>
    <source>
        <strain evidence="2 3">BK-1</strain>
    </source>
</reference>
<organism evidence="2 3">
    <name type="scientific">Sedimenticola selenatireducens</name>
    <dbReference type="NCBI Taxonomy" id="191960"/>
    <lineage>
        <taxon>Bacteria</taxon>
        <taxon>Pseudomonadati</taxon>
        <taxon>Pseudomonadota</taxon>
        <taxon>Gammaproteobacteria</taxon>
        <taxon>Chromatiales</taxon>
        <taxon>Sedimenticolaceae</taxon>
        <taxon>Sedimenticola</taxon>
    </lineage>
</organism>
<name>A0A557S2C5_9GAMM</name>
<dbReference type="InterPro" id="IPR016088">
    <property type="entry name" value="Chalcone_isomerase_3-sand"/>
</dbReference>
<dbReference type="SUPFAM" id="SSF54626">
    <property type="entry name" value="Chalcone isomerase"/>
    <property type="match status" value="1"/>
</dbReference>
<dbReference type="EMBL" id="VMNH01000021">
    <property type="protein sequence ID" value="TVO71477.1"/>
    <property type="molecule type" value="Genomic_DNA"/>
</dbReference>
<proteinExistence type="predicted"/>
<evidence type="ECO:0000259" key="1">
    <source>
        <dbReference type="Pfam" id="PF16036"/>
    </source>
</evidence>
<sequence length="169" mass="18900">MEIAKQTIPDQATLDGVEQSLVLNGAGIRYKFVFKIYIGALYLPEKSQDAEAIIASEGPKRILMHFLYDKVQKKDMDKAWKEGFADNLDKAMLVQLGQRMDDFSDLFTDTVEGDTIWLDNIPGSGTRVTINGAEKGLIPGDDFYPALIQIWIGKDPITTDLKKQMLGLE</sequence>
<dbReference type="Pfam" id="PF16036">
    <property type="entry name" value="Chalcone_3"/>
    <property type="match status" value="1"/>
</dbReference>
<dbReference type="Proteomes" id="UP000316649">
    <property type="component" value="Unassembled WGS sequence"/>
</dbReference>
<accession>A0A557S2C5</accession>
<evidence type="ECO:0000313" key="3">
    <source>
        <dbReference type="Proteomes" id="UP000316649"/>
    </source>
</evidence>
<feature type="domain" description="Chalcone isomerase" evidence="1">
    <location>
        <begin position="2"/>
        <end position="167"/>
    </location>
</feature>
<dbReference type="GO" id="GO:0016872">
    <property type="term" value="F:intramolecular lyase activity"/>
    <property type="evidence" value="ECO:0007669"/>
    <property type="project" value="InterPro"/>
</dbReference>
<evidence type="ECO:0000313" key="2">
    <source>
        <dbReference type="EMBL" id="TVO71477.1"/>
    </source>
</evidence>
<keyword evidence="3" id="KW-1185">Reference proteome</keyword>
<dbReference type="Gene3D" id="3.50.70.10">
    <property type="match status" value="1"/>
</dbReference>